<proteinExistence type="predicted"/>
<evidence type="ECO:0000313" key="3">
    <source>
        <dbReference type="Proteomes" id="UP001209654"/>
    </source>
</evidence>
<sequence>MDPNEKLHPQHADDSATSAAGTGRDEVHEGNIPVKGSEAKADELAKEAYGDKDADGEGDTPNVPFPG</sequence>
<reference evidence="2 3" key="1">
    <citation type="journal article" date="2023" name="Int. J. Syst. Evol. Microbiol.">
        <title>Arthrobacter mangrovi sp. nov., an actinobacterium isolated from the rhizosphere of a mangrove.</title>
        <authorList>
            <person name="Hamada M."/>
            <person name="Saitou S."/>
            <person name="Enomoto N."/>
            <person name="Nanri K."/>
            <person name="Hidaka K."/>
            <person name="Miura T."/>
            <person name="Tamura T."/>
        </authorList>
    </citation>
    <scope>NUCLEOTIDE SEQUENCE [LARGE SCALE GENOMIC DNA]</scope>
    <source>
        <strain evidence="2 3">NBRC 112813</strain>
    </source>
</reference>
<feature type="compositionally biased region" description="Basic and acidic residues" evidence="1">
    <location>
        <begin position="37"/>
        <end position="55"/>
    </location>
</feature>
<feature type="compositionally biased region" description="Basic and acidic residues" evidence="1">
    <location>
        <begin position="1"/>
        <end position="14"/>
    </location>
</feature>
<keyword evidence="3" id="KW-1185">Reference proteome</keyword>
<evidence type="ECO:0000313" key="2">
    <source>
        <dbReference type="EMBL" id="GLB68631.1"/>
    </source>
</evidence>
<name>A0ABQ5MXA7_9MICC</name>
<dbReference type="EMBL" id="BRVS01000019">
    <property type="protein sequence ID" value="GLB68631.1"/>
    <property type="molecule type" value="Genomic_DNA"/>
</dbReference>
<evidence type="ECO:0000256" key="1">
    <source>
        <dbReference type="SAM" id="MobiDB-lite"/>
    </source>
</evidence>
<comment type="caution">
    <text evidence="2">The sequence shown here is derived from an EMBL/GenBank/DDBJ whole genome shotgun (WGS) entry which is preliminary data.</text>
</comment>
<dbReference type="RefSeq" id="WP_264796724.1">
    <property type="nucleotide sequence ID" value="NZ_BRVS01000019.1"/>
</dbReference>
<dbReference type="Proteomes" id="UP001209654">
    <property type="component" value="Unassembled WGS sequence"/>
</dbReference>
<protein>
    <submittedName>
        <fullName evidence="2">Uncharacterized protein</fullName>
    </submittedName>
</protein>
<gene>
    <name evidence="2" type="ORF">AHIS1636_30730</name>
</gene>
<feature type="region of interest" description="Disordered" evidence="1">
    <location>
        <begin position="1"/>
        <end position="67"/>
    </location>
</feature>
<accession>A0ABQ5MXA7</accession>
<organism evidence="2 3">
    <name type="scientific">Arthrobacter mangrovi</name>
    <dbReference type="NCBI Taxonomy" id="2966350"/>
    <lineage>
        <taxon>Bacteria</taxon>
        <taxon>Bacillati</taxon>
        <taxon>Actinomycetota</taxon>
        <taxon>Actinomycetes</taxon>
        <taxon>Micrococcales</taxon>
        <taxon>Micrococcaceae</taxon>
        <taxon>Arthrobacter</taxon>
    </lineage>
</organism>